<accession>A0A9D4FUD9</accession>
<protein>
    <recommendedName>
        <fullName evidence="3">DNA helicase</fullName>
    </recommendedName>
</protein>
<reference evidence="1" key="1">
    <citation type="journal article" date="2019" name="bioRxiv">
        <title>The Genome of the Zebra Mussel, Dreissena polymorpha: A Resource for Invasive Species Research.</title>
        <authorList>
            <person name="McCartney M.A."/>
            <person name="Auch B."/>
            <person name="Kono T."/>
            <person name="Mallez S."/>
            <person name="Zhang Y."/>
            <person name="Obille A."/>
            <person name="Becker A."/>
            <person name="Abrahante J.E."/>
            <person name="Garbe J."/>
            <person name="Badalamenti J.P."/>
            <person name="Herman A."/>
            <person name="Mangelson H."/>
            <person name="Liachko I."/>
            <person name="Sullivan S."/>
            <person name="Sone E.D."/>
            <person name="Koren S."/>
            <person name="Silverstein K.A.T."/>
            <person name="Beckman K.B."/>
            <person name="Gohl D.M."/>
        </authorList>
    </citation>
    <scope>NUCLEOTIDE SEQUENCE</scope>
    <source>
        <strain evidence="1">Duluth1</strain>
        <tissue evidence="1">Whole animal</tissue>
    </source>
</reference>
<evidence type="ECO:0008006" key="3">
    <source>
        <dbReference type="Google" id="ProtNLM"/>
    </source>
</evidence>
<gene>
    <name evidence="1" type="ORF">DPMN_156437</name>
</gene>
<name>A0A9D4FUD9_DREPO</name>
<evidence type="ECO:0000313" key="1">
    <source>
        <dbReference type="EMBL" id="KAH3802755.1"/>
    </source>
</evidence>
<reference evidence="1" key="2">
    <citation type="submission" date="2020-11" db="EMBL/GenBank/DDBJ databases">
        <authorList>
            <person name="McCartney M.A."/>
            <person name="Auch B."/>
            <person name="Kono T."/>
            <person name="Mallez S."/>
            <person name="Becker A."/>
            <person name="Gohl D.M."/>
            <person name="Silverstein K.A.T."/>
            <person name="Koren S."/>
            <person name="Bechman K.B."/>
            <person name="Herman A."/>
            <person name="Abrahante J.E."/>
            <person name="Garbe J."/>
        </authorList>
    </citation>
    <scope>NUCLEOTIDE SEQUENCE</scope>
    <source>
        <strain evidence="1">Duluth1</strain>
        <tissue evidence="1">Whole animal</tissue>
    </source>
</reference>
<comment type="caution">
    <text evidence="1">The sequence shown here is derived from an EMBL/GenBank/DDBJ whole genome shotgun (WGS) entry which is preliminary data.</text>
</comment>
<keyword evidence="2" id="KW-1185">Reference proteome</keyword>
<sequence length="1153" mass="130762">MFRIPPQLFSEWINSGFIIGSGIKDAILIENQKATSSCLNMEQIANLIWNDLAKFILENQTNDKLNLDENPNETIKITLTDVVLYGVQRKWLNPSTDVSNASQKNIEQVLLPEDELKNLTYLCCEEVELLLRESSNDEGDSGSVAQGGVSNLSENPEQILKNGMQNTVLQRISAPDVDRQNPVAEDTQGYLQMAFPDVFLTGDACPHQERPRSIKNKSGSYKFAYLYWVCAQKRAMVNTELQFLVHSMIKREHSKGKAKLALKSDAFETTGIPVKEDLMQNAELRDWTVSNLMMFKSSIPDTAPFWKRSRDDAIAVQRDWEESVPWRKDKMPMSIMLFQTRAPPYNHHPAIHKVCPGTETLSIQSDQEFLEGRRRNVLQYPSIVSFMCALMAELDTTFLSRIRYDGDAYFTRFEWGANANPHAHRLYFSREFSQHMDSLKLNIQNCLQSAKDECLNTGQDLDNPLVQDTIRTRVLDCWDHARKDYIEYMRPFYTNWNAGLLADGKNKTFDFIYERTSAICRLNMASVIDNALTTGDFSTLDTIYVTVVNGTCRHLGHTGINDQPSKTDKCAVVKKKQSTCKETGNKQSTEVITCKRRKPQPMNKVPTIEPDKHNKKIFQLQFECNDKWFNGHDPFEILHVLSNADDKAVVPEFLRKPPVIEVSCCQNKDNRVQDLNLEFFSDTGDSATEYVTKYAFKDAIPTKTSNEVLITAMEKLQDGEPINQGAVQKMYNSHAIAGTTSIFQATHLNQNIPHVLSNVNIKSCSVSGLSLLRTDYDEKDGEDYILPPLIKQFDGRHGTTAVFIECGKESPKLKAEIQCNMCLHQFCDLFDVKEIKPNDGGERFLQFKRRSTARNGRLNALKLIPCHGIRMANPRGKQYWHYCRTLCLWKIPCHKTTDFSPIAEDAESLKKAWIDLFNQTFLDGNGLPPWAYKFWKHHHLPRNNNSDSDSSSDEDVEENQQACAVDATDDTHLSKIKSSNYDSASKPIARPGNEQFYQNPVDRLRSAPQQGIDSKPCFSDSDVLANPEGVDFMKSWLGENVIPSMAEIHAHISNLTNTQGVLSSNSFEASSLNDKQKMAHDIVVDYVKIRLNWEKNKQAPPPNPLRLILMGNPDAQCNIDLDNIGIVLIGDPAQILPIAAEPLWSARSRTHDL</sequence>
<evidence type="ECO:0000313" key="2">
    <source>
        <dbReference type="Proteomes" id="UP000828390"/>
    </source>
</evidence>
<proteinExistence type="predicted"/>
<dbReference type="EMBL" id="JAIWYP010000007">
    <property type="protein sequence ID" value="KAH3802755.1"/>
    <property type="molecule type" value="Genomic_DNA"/>
</dbReference>
<organism evidence="1 2">
    <name type="scientific">Dreissena polymorpha</name>
    <name type="common">Zebra mussel</name>
    <name type="synonym">Mytilus polymorpha</name>
    <dbReference type="NCBI Taxonomy" id="45954"/>
    <lineage>
        <taxon>Eukaryota</taxon>
        <taxon>Metazoa</taxon>
        <taxon>Spiralia</taxon>
        <taxon>Lophotrochozoa</taxon>
        <taxon>Mollusca</taxon>
        <taxon>Bivalvia</taxon>
        <taxon>Autobranchia</taxon>
        <taxon>Heteroconchia</taxon>
        <taxon>Euheterodonta</taxon>
        <taxon>Imparidentia</taxon>
        <taxon>Neoheterodontei</taxon>
        <taxon>Myida</taxon>
        <taxon>Dreissenoidea</taxon>
        <taxon>Dreissenidae</taxon>
        <taxon>Dreissena</taxon>
    </lineage>
</organism>
<dbReference type="Proteomes" id="UP000828390">
    <property type="component" value="Unassembled WGS sequence"/>
</dbReference>
<dbReference type="AlphaFoldDB" id="A0A9D4FUD9"/>